<evidence type="ECO:0000313" key="3">
    <source>
        <dbReference type="EMBL" id="OJJ30425.1"/>
    </source>
</evidence>
<dbReference type="Gene3D" id="3.40.50.1580">
    <property type="entry name" value="Nucleoside phosphorylase domain"/>
    <property type="match status" value="1"/>
</dbReference>
<dbReference type="RefSeq" id="XP_040684102.1">
    <property type="nucleotide sequence ID" value="XM_040829439.1"/>
</dbReference>
<dbReference type="SUPFAM" id="SSF53167">
    <property type="entry name" value="Purine and uridine phosphorylases"/>
    <property type="match status" value="1"/>
</dbReference>
<dbReference type="InterPro" id="IPR056884">
    <property type="entry name" value="NPHP3-like_N"/>
</dbReference>
<accession>A0A1L9R669</accession>
<feature type="non-terminal residue" evidence="3">
    <location>
        <position position="649"/>
    </location>
</feature>
<sequence>MEASGLMNDFPSLAIRGICDYSDSHKNKQWQDYAAATAAAYAKELLQLVLLPEEVNFPSTALEESTTLKELIPKRRLWVNSLRFDQIQTRKDTIRLAHAGTCKWLQEHQIYQHWLDASKLPEHHGFLWIKGKPGTGKSTIMKYAFEHTQKNFSINDTVIISFFFNARGGGLEKSTLGMYRSLLLQLFLAVPEAQSVLDTIGLPIQSNTDKLVWDLARLQSLFLSTVKALRQKAVICFIDALDECDEDEVRDMVDFLADLSETTELSLGALHICFASRHYPHITFDKGLELILENQQGHSQDLGKYLNSKLSGIKHQTVDEVKQEILEKASGIFLWVVLVVDILRKAYDQGRIKFLRQRLREIPRGLTNLFRDILTRDRENLEDHFVCIQWILYAKRPLTPNELYVAIQSQDEEANLAETPGDPDLAKRFILSSSKGLAEMTRSRDPTIQFIHESVGDFLLKEGGIHDLLVEFQMASLRVGHELLKHCCHNYIKMSIAKGHLLQCVELPPTKSNDAIALRKKTLTALPFIEYAVEFVLEHADKAEAEGVPQDTFLDAFPVENWIYARNMLEEDQADRYSVDASFLYIFADHDLPNLAKVQLRRGVSINISGEHHGSPILTATEMGNTRILKVFTCPEGYPRFDEDWKQLL</sequence>
<evidence type="ECO:0000256" key="1">
    <source>
        <dbReference type="ARBA" id="ARBA00022737"/>
    </source>
</evidence>
<dbReference type="STRING" id="1073089.A0A1L9R669"/>
<keyword evidence="4" id="KW-1185">Reference proteome</keyword>
<dbReference type="Proteomes" id="UP000184383">
    <property type="component" value="Unassembled WGS sequence"/>
</dbReference>
<proteinExistence type="predicted"/>
<protein>
    <recommendedName>
        <fullName evidence="2">Nephrocystin 3-like N-terminal domain-containing protein</fullName>
    </recommendedName>
</protein>
<dbReference type="PANTHER" id="PTHR10039">
    <property type="entry name" value="AMELOGENIN"/>
    <property type="match status" value="1"/>
</dbReference>
<dbReference type="InterPro" id="IPR035994">
    <property type="entry name" value="Nucleoside_phosphorylase_sf"/>
</dbReference>
<evidence type="ECO:0000259" key="2">
    <source>
        <dbReference type="Pfam" id="PF24883"/>
    </source>
</evidence>
<dbReference type="EMBL" id="KV878217">
    <property type="protein sequence ID" value="OJJ30425.1"/>
    <property type="molecule type" value="Genomic_DNA"/>
</dbReference>
<evidence type="ECO:0000313" key="4">
    <source>
        <dbReference type="Proteomes" id="UP000184383"/>
    </source>
</evidence>
<dbReference type="VEuPathDB" id="FungiDB:ASPWEDRAFT_142843"/>
<dbReference type="InterPro" id="IPR027417">
    <property type="entry name" value="P-loop_NTPase"/>
</dbReference>
<dbReference type="PANTHER" id="PTHR10039:SF5">
    <property type="entry name" value="NACHT DOMAIN-CONTAINING PROTEIN"/>
    <property type="match status" value="1"/>
</dbReference>
<gene>
    <name evidence="3" type="ORF">ASPWEDRAFT_142843</name>
</gene>
<organism evidence="3 4">
    <name type="scientific">Aspergillus wentii DTO 134E9</name>
    <dbReference type="NCBI Taxonomy" id="1073089"/>
    <lineage>
        <taxon>Eukaryota</taxon>
        <taxon>Fungi</taxon>
        <taxon>Dikarya</taxon>
        <taxon>Ascomycota</taxon>
        <taxon>Pezizomycotina</taxon>
        <taxon>Eurotiomycetes</taxon>
        <taxon>Eurotiomycetidae</taxon>
        <taxon>Eurotiales</taxon>
        <taxon>Aspergillaceae</taxon>
        <taxon>Aspergillus</taxon>
        <taxon>Aspergillus subgen. Cremei</taxon>
    </lineage>
</organism>
<dbReference type="GO" id="GO:0009116">
    <property type="term" value="P:nucleoside metabolic process"/>
    <property type="evidence" value="ECO:0007669"/>
    <property type="project" value="InterPro"/>
</dbReference>
<dbReference type="SUPFAM" id="SSF52540">
    <property type="entry name" value="P-loop containing nucleoside triphosphate hydrolases"/>
    <property type="match status" value="1"/>
</dbReference>
<dbReference type="AlphaFoldDB" id="A0A1L9R669"/>
<dbReference type="GeneID" id="63745287"/>
<name>A0A1L9R669_ASPWE</name>
<reference evidence="4" key="1">
    <citation type="journal article" date="2017" name="Genome Biol.">
        <title>Comparative genomics reveals high biological diversity and specific adaptations in the industrially and medically important fungal genus Aspergillus.</title>
        <authorList>
            <person name="de Vries R.P."/>
            <person name="Riley R."/>
            <person name="Wiebenga A."/>
            <person name="Aguilar-Osorio G."/>
            <person name="Amillis S."/>
            <person name="Uchima C.A."/>
            <person name="Anderluh G."/>
            <person name="Asadollahi M."/>
            <person name="Askin M."/>
            <person name="Barry K."/>
            <person name="Battaglia E."/>
            <person name="Bayram O."/>
            <person name="Benocci T."/>
            <person name="Braus-Stromeyer S.A."/>
            <person name="Caldana C."/>
            <person name="Canovas D."/>
            <person name="Cerqueira G.C."/>
            <person name="Chen F."/>
            <person name="Chen W."/>
            <person name="Choi C."/>
            <person name="Clum A."/>
            <person name="Dos Santos R.A."/>
            <person name="Damasio A.R."/>
            <person name="Diallinas G."/>
            <person name="Emri T."/>
            <person name="Fekete E."/>
            <person name="Flipphi M."/>
            <person name="Freyberg S."/>
            <person name="Gallo A."/>
            <person name="Gournas C."/>
            <person name="Habgood R."/>
            <person name="Hainaut M."/>
            <person name="Harispe M.L."/>
            <person name="Henrissat B."/>
            <person name="Hilden K.S."/>
            <person name="Hope R."/>
            <person name="Hossain A."/>
            <person name="Karabika E."/>
            <person name="Karaffa L."/>
            <person name="Karanyi Z."/>
            <person name="Krasevec N."/>
            <person name="Kuo A."/>
            <person name="Kusch H."/>
            <person name="LaButti K."/>
            <person name="Lagendijk E.L."/>
            <person name="Lapidus A."/>
            <person name="Levasseur A."/>
            <person name="Lindquist E."/>
            <person name="Lipzen A."/>
            <person name="Logrieco A.F."/>
            <person name="MacCabe A."/>
            <person name="Maekelae M.R."/>
            <person name="Malavazi I."/>
            <person name="Melin P."/>
            <person name="Meyer V."/>
            <person name="Mielnichuk N."/>
            <person name="Miskei M."/>
            <person name="Molnar A.P."/>
            <person name="Mule G."/>
            <person name="Ngan C.Y."/>
            <person name="Orejas M."/>
            <person name="Orosz E."/>
            <person name="Ouedraogo J.P."/>
            <person name="Overkamp K.M."/>
            <person name="Park H.-S."/>
            <person name="Perrone G."/>
            <person name="Piumi F."/>
            <person name="Punt P.J."/>
            <person name="Ram A.F."/>
            <person name="Ramon A."/>
            <person name="Rauscher S."/>
            <person name="Record E."/>
            <person name="Riano-Pachon D.M."/>
            <person name="Robert V."/>
            <person name="Roehrig J."/>
            <person name="Ruller R."/>
            <person name="Salamov A."/>
            <person name="Salih N.S."/>
            <person name="Samson R.A."/>
            <person name="Sandor E."/>
            <person name="Sanguinetti M."/>
            <person name="Schuetze T."/>
            <person name="Sepcic K."/>
            <person name="Shelest E."/>
            <person name="Sherlock G."/>
            <person name="Sophianopoulou V."/>
            <person name="Squina F.M."/>
            <person name="Sun H."/>
            <person name="Susca A."/>
            <person name="Todd R.B."/>
            <person name="Tsang A."/>
            <person name="Unkles S.E."/>
            <person name="van de Wiele N."/>
            <person name="van Rossen-Uffink D."/>
            <person name="Oliveira J.V."/>
            <person name="Vesth T.C."/>
            <person name="Visser J."/>
            <person name="Yu J.-H."/>
            <person name="Zhou M."/>
            <person name="Andersen M.R."/>
            <person name="Archer D.B."/>
            <person name="Baker S.E."/>
            <person name="Benoit I."/>
            <person name="Brakhage A.A."/>
            <person name="Braus G.H."/>
            <person name="Fischer R."/>
            <person name="Frisvad J.C."/>
            <person name="Goldman G.H."/>
            <person name="Houbraken J."/>
            <person name="Oakley B."/>
            <person name="Pocsi I."/>
            <person name="Scazzocchio C."/>
            <person name="Seiboth B."/>
            <person name="vanKuyk P.A."/>
            <person name="Wortman J."/>
            <person name="Dyer P.S."/>
            <person name="Grigoriev I.V."/>
        </authorList>
    </citation>
    <scope>NUCLEOTIDE SEQUENCE [LARGE SCALE GENOMIC DNA]</scope>
    <source>
        <strain evidence="4">DTO 134E9</strain>
    </source>
</reference>
<keyword evidence="1" id="KW-0677">Repeat</keyword>
<feature type="domain" description="Nephrocystin 3-like N-terminal" evidence="2">
    <location>
        <begin position="100"/>
        <end position="277"/>
    </location>
</feature>
<dbReference type="OrthoDB" id="194358at2759"/>
<dbReference type="Pfam" id="PF24883">
    <property type="entry name" value="NPHP3_N"/>
    <property type="match status" value="1"/>
</dbReference>
<dbReference type="GO" id="GO:0003824">
    <property type="term" value="F:catalytic activity"/>
    <property type="evidence" value="ECO:0007669"/>
    <property type="project" value="InterPro"/>
</dbReference>
<dbReference type="Gene3D" id="3.40.50.300">
    <property type="entry name" value="P-loop containing nucleotide triphosphate hydrolases"/>
    <property type="match status" value="1"/>
</dbReference>